<dbReference type="Gene3D" id="3.10.450.50">
    <property type="match status" value="1"/>
</dbReference>
<comment type="caution">
    <text evidence="2">The sequence shown here is derived from an EMBL/GenBank/DDBJ whole genome shotgun (WGS) entry which is preliminary data.</text>
</comment>
<organism evidence="2 3">
    <name type="scientific">Bacteroides eggerthii 1_2_48FAA</name>
    <dbReference type="NCBI Taxonomy" id="665953"/>
    <lineage>
        <taxon>Bacteria</taxon>
        <taxon>Pseudomonadati</taxon>
        <taxon>Bacteroidota</taxon>
        <taxon>Bacteroidia</taxon>
        <taxon>Bacteroidales</taxon>
        <taxon>Bacteroidaceae</taxon>
        <taxon>Bacteroides</taxon>
    </lineage>
</organism>
<dbReference type="AlphaFoldDB" id="E5WUS8"/>
<gene>
    <name evidence="2" type="ORF">HMPREF1016_00430</name>
</gene>
<dbReference type="HOGENOM" id="CLU_130255_2_1_10"/>
<keyword evidence="1" id="KW-0732">Signal</keyword>
<dbReference type="Pfam" id="PF16022">
    <property type="entry name" value="DUF4783"/>
    <property type="match status" value="1"/>
</dbReference>
<evidence type="ECO:0000313" key="3">
    <source>
        <dbReference type="Proteomes" id="UP000003246"/>
    </source>
</evidence>
<evidence type="ECO:0008006" key="4">
    <source>
        <dbReference type="Google" id="ProtNLM"/>
    </source>
</evidence>
<accession>E5WUS8</accession>
<dbReference type="InterPro" id="IPR031977">
    <property type="entry name" value="DUF4783"/>
</dbReference>
<evidence type="ECO:0000313" key="2">
    <source>
        <dbReference type="EMBL" id="EFV31422.1"/>
    </source>
</evidence>
<sequence length="132" mass="14837">MKMNKRVVILWVCFFVWAVSLMAQDVPGGVVAAFKKGNSQELNGYLSDKVELILEDRSINVDRRTAEGKMAAFFSGNQVSGFTVNHQGKRDESGFIVGTLTTANGNFRVNCFFRKVANKYVIHQIRIDKTNE</sequence>
<dbReference type="EMBL" id="ACWG01000005">
    <property type="protein sequence ID" value="EFV31422.1"/>
    <property type="molecule type" value="Genomic_DNA"/>
</dbReference>
<proteinExistence type="predicted"/>
<protein>
    <recommendedName>
        <fullName evidence="4">DUF4783 domain-containing protein</fullName>
    </recommendedName>
</protein>
<reference evidence="2 3" key="1">
    <citation type="submission" date="2010-10" db="EMBL/GenBank/DDBJ databases">
        <title>The Genome Sequence of Bacteroides eggerthii strain 1_2_48FAA.</title>
        <authorList>
            <consortium name="The Broad Institute Genome Sequencing Platform"/>
            <person name="Ward D."/>
            <person name="Earl A."/>
            <person name="Feldgarden M."/>
            <person name="Young S.K."/>
            <person name="Gargeya S."/>
            <person name="Zeng Q."/>
            <person name="Alvarado L."/>
            <person name="Berlin A."/>
            <person name="Bochicchio J."/>
            <person name="Chapman S.B."/>
            <person name="Chen Z."/>
            <person name="Freedman E."/>
            <person name="Gellesch M."/>
            <person name="Goldberg J."/>
            <person name="Griggs A."/>
            <person name="Gujja S."/>
            <person name="Heilman E."/>
            <person name="Heiman D."/>
            <person name="Howarth C."/>
            <person name="Mehta T."/>
            <person name="Neiman D."/>
            <person name="Pearson M."/>
            <person name="Roberts A."/>
            <person name="Saif S."/>
            <person name="Shea T."/>
            <person name="Shenoy N."/>
            <person name="Sisk P."/>
            <person name="Stolte C."/>
            <person name="Sykes S."/>
            <person name="White J."/>
            <person name="Yandava C."/>
            <person name="Allen-Vercoe E."/>
            <person name="Ambrose C."/>
            <person name="Strauss J."/>
            <person name="Daigneault M."/>
            <person name="Haas B."/>
            <person name="Nusbaum C."/>
            <person name="Birren B."/>
        </authorList>
    </citation>
    <scope>NUCLEOTIDE SEQUENCE [LARGE SCALE GENOMIC DNA]</scope>
    <source>
        <strain evidence="2 3">1_2_48FAA</strain>
    </source>
</reference>
<feature type="chain" id="PRO_5003202341" description="DUF4783 domain-containing protein" evidence="1">
    <location>
        <begin position="24"/>
        <end position="132"/>
    </location>
</feature>
<feature type="signal peptide" evidence="1">
    <location>
        <begin position="1"/>
        <end position="23"/>
    </location>
</feature>
<dbReference type="Proteomes" id="UP000003246">
    <property type="component" value="Unassembled WGS sequence"/>
</dbReference>
<name>E5WUS8_9BACE</name>
<evidence type="ECO:0000256" key="1">
    <source>
        <dbReference type="SAM" id="SignalP"/>
    </source>
</evidence>